<protein>
    <submittedName>
        <fullName evidence="2">Dimethylallyltransferase</fullName>
    </submittedName>
</protein>
<evidence type="ECO:0000256" key="1">
    <source>
        <dbReference type="RuleBase" id="RU004466"/>
    </source>
</evidence>
<reference evidence="2" key="1">
    <citation type="journal article" date="2014" name="Int. J. Syst. Evol. Microbiol.">
        <title>Complete genome sequence of Corynebacterium casei LMG S-19264T (=DSM 44701T), isolated from a smear-ripened cheese.</title>
        <authorList>
            <consortium name="US DOE Joint Genome Institute (JGI-PGF)"/>
            <person name="Walter F."/>
            <person name="Albersmeier A."/>
            <person name="Kalinowski J."/>
            <person name="Ruckert C."/>
        </authorList>
    </citation>
    <scope>NUCLEOTIDE SEQUENCE</scope>
    <source>
        <strain evidence="2">JCM 19831</strain>
    </source>
</reference>
<dbReference type="PANTHER" id="PTHR12001">
    <property type="entry name" value="GERANYLGERANYL PYROPHOSPHATE SYNTHASE"/>
    <property type="match status" value="1"/>
</dbReference>
<dbReference type="GO" id="GO:0004659">
    <property type="term" value="F:prenyltransferase activity"/>
    <property type="evidence" value="ECO:0007669"/>
    <property type="project" value="InterPro"/>
</dbReference>
<dbReference type="SUPFAM" id="SSF48576">
    <property type="entry name" value="Terpenoid synthases"/>
    <property type="match status" value="1"/>
</dbReference>
<accession>A0A917UDV9</accession>
<keyword evidence="3" id="KW-1185">Reference proteome</keyword>
<name>A0A917UDV9_9ACTN</name>
<evidence type="ECO:0000313" key="3">
    <source>
        <dbReference type="Proteomes" id="UP000642070"/>
    </source>
</evidence>
<keyword evidence="1" id="KW-0808">Transferase</keyword>
<comment type="caution">
    <text evidence="2">The sequence shown here is derived from an EMBL/GenBank/DDBJ whole genome shotgun (WGS) entry which is preliminary data.</text>
</comment>
<dbReference type="AlphaFoldDB" id="A0A917UDV9"/>
<dbReference type="InterPro" id="IPR008949">
    <property type="entry name" value="Isoprenoid_synthase_dom_sf"/>
</dbReference>
<dbReference type="PANTHER" id="PTHR12001:SF86">
    <property type="entry name" value="GERANYLGERANYL DIPHOSPHATE SYNTHASE"/>
    <property type="match status" value="1"/>
</dbReference>
<dbReference type="Gene3D" id="1.10.600.10">
    <property type="entry name" value="Farnesyl Diphosphate Synthase"/>
    <property type="match status" value="1"/>
</dbReference>
<dbReference type="Proteomes" id="UP000642070">
    <property type="component" value="Unassembled WGS sequence"/>
</dbReference>
<gene>
    <name evidence="2" type="ORF">GCM10007977_096450</name>
</gene>
<proteinExistence type="inferred from homology"/>
<dbReference type="CDD" id="cd00867">
    <property type="entry name" value="Trans_IPPS"/>
    <property type="match status" value="1"/>
</dbReference>
<organism evidence="2 3">
    <name type="scientific">Dactylosporangium sucinum</name>
    <dbReference type="NCBI Taxonomy" id="1424081"/>
    <lineage>
        <taxon>Bacteria</taxon>
        <taxon>Bacillati</taxon>
        <taxon>Actinomycetota</taxon>
        <taxon>Actinomycetes</taxon>
        <taxon>Micromonosporales</taxon>
        <taxon>Micromonosporaceae</taxon>
        <taxon>Dactylosporangium</taxon>
    </lineage>
</organism>
<evidence type="ECO:0000313" key="2">
    <source>
        <dbReference type="EMBL" id="GGM79648.1"/>
    </source>
</evidence>
<dbReference type="RefSeq" id="WP_190256805.1">
    <property type="nucleotide sequence ID" value="NZ_BMPI01000081.1"/>
</dbReference>
<sequence length="354" mass="36918">MVIVLRNADDVLGWAGLLVDPALQAAVGRLPEPSREIAELQLGWSDGPRRNGAHERSALTLVSADAVGGDPHDAVPSAVVIELLYHWAAIRRDLYDGDLSRRNRPTAWSVFGAQRAALGAEALLALAFDVAGTGSPARAAPGPFRQPTRDRTIPAGSTATVRILGDTVQQLLHGQHTALTLGGGPTAGSDLLRDCLSSAEQRAGAVFGCACALGALTGGGSLAQVDQLRLFGVRLGLAVQFTEDLTGIWGDPAETGRPPYADLRRRRRSLPVAAALAAGAAEVADLLASKGRLTDTDLERAAKAIEQSGARAWCRQQADDLLAQALLALDLATPSASAVAELVALARRATRHAT</sequence>
<dbReference type="GO" id="GO:0008299">
    <property type="term" value="P:isoprenoid biosynthetic process"/>
    <property type="evidence" value="ECO:0007669"/>
    <property type="project" value="InterPro"/>
</dbReference>
<reference evidence="2" key="2">
    <citation type="submission" date="2020-09" db="EMBL/GenBank/DDBJ databases">
        <authorList>
            <person name="Sun Q."/>
            <person name="Ohkuma M."/>
        </authorList>
    </citation>
    <scope>NUCLEOTIDE SEQUENCE</scope>
    <source>
        <strain evidence="2">JCM 19831</strain>
    </source>
</reference>
<dbReference type="Pfam" id="PF00348">
    <property type="entry name" value="polyprenyl_synt"/>
    <property type="match status" value="1"/>
</dbReference>
<dbReference type="EMBL" id="BMPI01000081">
    <property type="protein sequence ID" value="GGM79648.1"/>
    <property type="molecule type" value="Genomic_DNA"/>
</dbReference>
<comment type="similarity">
    <text evidence="1">Belongs to the FPP/GGPP synthase family.</text>
</comment>
<dbReference type="InterPro" id="IPR000092">
    <property type="entry name" value="Polyprenyl_synt"/>
</dbReference>